<reference evidence="2" key="1">
    <citation type="submission" date="2017-02" db="EMBL/GenBank/DDBJ databases">
        <authorList>
            <person name="Mornico D."/>
        </authorList>
    </citation>
    <scope>NUCLEOTIDE SEQUENCE [LARGE SCALE GENOMIC DNA]</scope>
</reference>
<accession>A0A1R4ECV4</accession>
<dbReference type="OrthoDB" id="5297568at2"/>
<keyword evidence="2" id="KW-1185">Reference proteome</keyword>
<dbReference type="GO" id="GO:0003887">
    <property type="term" value="F:DNA-directed DNA polymerase activity"/>
    <property type="evidence" value="ECO:0007669"/>
    <property type="project" value="UniProtKB-EC"/>
</dbReference>
<gene>
    <name evidence="1" type="primary">holC</name>
    <name evidence="1" type="ORF">A1019T_00251</name>
</gene>
<dbReference type="EMBL" id="FUGD01000040">
    <property type="protein sequence ID" value="SJM36290.1"/>
    <property type="molecule type" value="Genomic_DNA"/>
</dbReference>
<dbReference type="GO" id="GO:0006260">
    <property type="term" value="P:DNA replication"/>
    <property type="evidence" value="ECO:0007669"/>
    <property type="project" value="InterPro"/>
</dbReference>
<dbReference type="GO" id="GO:0003677">
    <property type="term" value="F:DNA binding"/>
    <property type="evidence" value="ECO:0007669"/>
    <property type="project" value="InterPro"/>
</dbReference>
<evidence type="ECO:0000313" key="1">
    <source>
        <dbReference type="EMBL" id="SJM36290.1"/>
    </source>
</evidence>
<name>A0A1R4ECV4_9GAMM</name>
<dbReference type="EC" id="2.7.7.7" evidence="1"/>
<proteinExistence type="predicted"/>
<keyword evidence="1" id="KW-0548">Nucleotidyltransferase</keyword>
<protein>
    <submittedName>
        <fullName evidence="1">DNA polymerase III subunit chi</fullName>
        <ecNumber evidence="1">2.7.7.7</ecNumber>
    </submittedName>
</protein>
<dbReference type="Proteomes" id="UP000188169">
    <property type="component" value="Unassembled WGS sequence"/>
</dbReference>
<dbReference type="SUPFAM" id="SSF102400">
    <property type="entry name" value="DNA polymerase III chi subunit"/>
    <property type="match status" value="1"/>
</dbReference>
<dbReference type="PANTHER" id="PTHR38767">
    <property type="entry name" value="DNA POLYMERASE III SUBUNIT CHI"/>
    <property type="match status" value="1"/>
</dbReference>
<dbReference type="InterPro" id="IPR007459">
    <property type="entry name" value="DNA_pol3_chi"/>
</dbReference>
<dbReference type="AlphaFoldDB" id="A0A1R4ECV4"/>
<sequence length="166" mass="18601">MQISFYVLGERYMKHDATAASTVSAVNAEAVLNFVCRLTQTVLNKSEHSLVIIDDQTDRLRELDEQLWSFDATSFIPHTLISDDHDDQVTADKLSAPVTLLSSLPQSFDGVVLNLAPTALPLSKSGTLPERVLEIITPDEVSKQQGRDKYRAYRDLGFELIYYPIN</sequence>
<dbReference type="InterPro" id="IPR036768">
    <property type="entry name" value="PolIII_chi_sf"/>
</dbReference>
<keyword evidence="1" id="KW-0808">Transferase</keyword>
<dbReference type="Pfam" id="PF04364">
    <property type="entry name" value="DNA_pol3_chi"/>
    <property type="match status" value="1"/>
</dbReference>
<organism evidence="1 2">
    <name type="scientific">Psychrobacter pasteurii</name>
    <dbReference type="NCBI Taxonomy" id="1945520"/>
    <lineage>
        <taxon>Bacteria</taxon>
        <taxon>Pseudomonadati</taxon>
        <taxon>Pseudomonadota</taxon>
        <taxon>Gammaproteobacteria</taxon>
        <taxon>Moraxellales</taxon>
        <taxon>Moraxellaceae</taxon>
        <taxon>Psychrobacter</taxon>
    </lineage>
</organism>
<dbReference type="GO" id="GO:0032298">
    <property type="term" value="P:positive regulation of DNA-templated DNA replication initiation"/>
    <property type="evidence" value="ECO:0007669"/>
    <property type="project" value="TreeGrafter"/>
</dbReference>
<evidence type="ECO:0000313" key="2">
    <source>
        <dbReference type="Proteomes" id="UP000188169"/>
    </source>
</evidence>
<dbReference type="PANTHER" id="PTHR38767:SF1">
    <property type="entry name" value="DNA POLYMERASE III SUBUNIT CHI"/>
    <property type="match status" value="1"/>
</dbReference>
<dbReference type="Gene3D" id="3.40.50.10110">
    <property type="entry name" value="DNA polymerase III subunit chi"/>
    <property type="match status" value="1"/>
</dbReference>
<dbReference type="STRING" id="1945520.A1019T_00251"/>
<dbReference type="RefSeq" id="WP_077447701.1">
    <property type="nucleotide sequence ID" value="NZ_FUGD01000040.1"/>
</dbReference>